<feature type="non-terminal residue" evidence="1">
    <location>
        <position position="1"/>
    </location>
</feature>
<reference evidence="1 2" key="1">
    <citation type="journal article" date="2020" name="IScience">
        <title>Genome Sequencing of the Endangered Kingdonia uniflora (Circaeasteraceae, Ranunculales) Reveals Potential Mechanisms of Evolutionary Specialization.</title>
        <authorList>
            <person name="Sun Y."/>
            <person name="Deng T."/>
            <person name="Zhang A."/>
            <person name="Moore M.J."/>
            <person name="Landis J.B."/>
            <person name="Lin N."/>
            <person name="Zhang H."/>
            <person name="Zhang X."/>
            <person name="Huang J."/>
            <person name="Zhang X."/>
            <person name="Sun H."/>
            <person name="Wang H."/>
        </authorList>
    </citation>
    <scope>NUCLEOTIDE SEQUENCE [LARGE SCALE GENOMIC DNA]</scope>
    <source>
        <strain evidence="1">TB1705</strain>
        <tissue evidence="1">Leaf</tissue>
    </source>
</reference>
<dbReference type="AlphaFoldDB" id="A0A7J7NKY8"/>
<organism evidence="1 2">
    <name type="scientific">Kingdonia uniflora</name>
    <dbReference type="NCBI Taxonomy" id="39325"/>
    <lineage>
        <taxon>Eukaryota</taxon>
        <taxon>Viridiplantae</taxon>
        <taxon>Streptophyta</taxon>
        <taxon>Embryophyta</taxon>
        <taxon>Tracheophyta</taxon>
        <taxon>Spermatophyta</taxon>
        <taxon>Magnoliopsida</taxon>
        <taxon>Ranunculales</taxon>
        <taxon>Circaeasteraceae</taxon>
        <taxon>Kingdonia</taxon>
    </lineage>
</organism>
<keyword evidence="2" id="KW-1185">Reference proteome</keyword>
<name>A0A7J7NKY8_9MAGN</name>
<comment type="caution">
    <text evidence="1">The sequence shown here is derived from an EMBL/GenBank/DDBJ whole genome shotgun (WGS) entry which is preliminary data.</text>
</comment>
<accession>A0A7J7NKY8</accession>
<evidence type="ECO:0000313" key="2">
    <source>
        <dbReference type="Proteomes" id="UP000541444"/>
    </source>
</evidence>
<dbReference type="Proteomes" id="UP000541444">
    <property type="component" value="Unassembled WGS sequence"/>
</dbReference>
<sequence length="63" mass="7076">FSVSYSFFIPLPQLVFNGGKSGGLSCNCFIDIFLNSFSWNGGKSGCIFCNYFIDLCREFIQLL</sequence>
<proteinExistence type="predicted"/>
<evidence type="ECO:0000313" key="1">
    <source>
        <dbReference type="EMBL" id="KAF6167857.1"/>
    </source>
</evidence>
<gene>
    <name evidence="1" type="ORF">GIB67_027635</name>
</gene>
<protein>
    <submittedName>
        <fullName evidence="1">Uncharacterized protein</fullName>
    </submittedName>
</protein>
<dbReference type="EMBL" id="JACGCM010000715">
    <property type="protein sequence ID" value="KAF6167857.1"/>
    <property type="molecule type" value="Genomic_DNA"/>
</dbReference>